<protein>
    <submittedName>
        <fullName evidence="2">Copper/zinc superoxide dismutase</fullName>
    </submittedName>
</protein>
<dbReference type="GO" id="GO:0006801">
    <property type="term" value="P:superoxide metabolic process"/>
    <property type="evidence" value="ECO:0007669"/>
    <property type="project" value="InterPro"/>
</dbReference>
<sequence>MDLRKGICILKCEKGHQHGIVWLEEIKFGPVQFRVVIRNVTSGKHGFHIHRKGNELDGSISLCDHFNPQNQLHGNINTKNSHAGDLGNLIAVDKMIDTEFVATRVRLSGINSVFGRSLIVHENEDDLGKGPYEDSLTTGHSGKRILWGIIGVDDGETCT</sequence>
<proteinExistence type="predicted"/>
<name>A0A481YUW5_9VIRU</name>
<gene>
    <name evidence="2" type="ORF">LCMAC102_01290</name>
</gene>
<dbReference type="CDD" id="cd00305">
    <property type="entry name" value="Cu-Zn_Superoxide_Dismutase"/>
    <property type="match status" value="1"/>
</dbReference>
<organism evidence="2">
    <name type="scientific">Marseillevirus LCMAC102</name>
    <dbReference type="NCBI Taxonomy" id="2506603"/>
    <lineage>
        <taxon>Viruses</taxon>
        <taxon>Varidnaviria</taxon>
        <taxon>Bamfordvirae</taxon>
        <taxon>Nucleocytoviricota</taxon>
        <taxon>Megaviricetes</taxon>
        <taxon>Pimascovirales</taxon>
        <taxon>Pimascovirales incertae sedis</taxon>
        <taxon>Marseilleviridae</taxon>
    </lineage>
</organism>
<dbReference type="InterPro" id="IPR036423">
    <property type="entry name" value="SOD-like_Cu/Zn_dom_sf"/>
</dbReference>
<dbReference type="Gene3D" id="2.60.40.200">
    <property type="entry name" value="Superoxide dismutase, copper/zinc binding domain"/>
    <property type="match status" value="1"/>
</dbReference>
<reference evidence="2" key="1">
    <citation type="journal article" date="2019" name="MBio">
        <title>Virus Genomes from Deep Sea Sediments Expand the Ocean Megavirome and Support Independent Origins of Viral Gigantism.</title>
        <authorList>
            <person name="Backstrom D."/>
            <person name="Yutin N."/>
            <person name="Jorgensen S.L."/>
            <person name="Dharamshi J."/>
            <person name="Homa F."/>
            <person name="Zaremba-Niedwiedzka K."/>
            <person name="Spang A."/>
            <person name="Wolf Y.I."/>
            <person name="Koonin E.V."/>
            <person name="Ettema T.J."/>
        </authorList>
    </citation>
    <scope>NUCLEOTIDE SEQUENCE</scope>
</reference>
<dbReference type="GO" id="GO:0005507">
    <property type="term" value="F:copper ion binding"/>
    <property type="evidence" value="ECO:0007669"/>
    <property type="project" value="InterPro"/>
</dbReference>
<accession>A0A481YUW5</accession>
<dbReference type="InterPro" id="IPR001424">
    <property type="entry name" value="SOD_Cu_Zn_dom"/>
</dbReference>
<dbReference type="InterPro" id="IPR024134">
    <property type="entry name" value="SOD_Cu/Zn_/chaperone"/>
</dbReference>
<dbReference type="SUPFAM" id="SSF49329">
    <property type="entry name" value="Cu,Zn superoxide dismutase-like"/>
    <property type="match status" value="1"/>
</dbReference>
<evidence type="ECO:0000259" key="1">
    <source>
        <dbReference type="Pfam" id="PF00080"/>
    </source>
</evidence>
<feature type="domain" description="Superoxide dismutase copper/zinc binding" evidence="1">
    <location>
        <begin position="19"/>
        <end position="150"/>
    </location>
</feature>
<dbReference type="EMBL" id="MK500334">
    <property type="protein sequence ID" value="QBK86334.1"/>
    <property type="molecule type" value="Genomic_DNA"/>
</dbReference>
<dbReference type="Pfam" id="PF00080">
    <property type="entry name" value="Sod_Cu"/>
    <property type="match status" value="1"/>
</dbReference>
<dbReference type="PRINTS" id="PR00068">
    <property type="entry name" value="CUZNDISMTASE"/>
</dbReference>
<dbReference type="PANTHER" id="PTHR10003">
    <property type="entry name" value="SUPEROXIDE DISMUTASE CU-ZN -RELATED"/>
    <property type="match status" value="1"/>
</dbReference>
<evidence type="ECO:0000313" key="2">
    <source>
        <dbReference type="EMBL" id="QBK86334.1"/>
    </source>
</evidence>